<dbReference type="AlphaFoldDB" id="R8YYQ2"/>
<dbReference type="Proteomes" id="UP000013986">
    <property type="component" value="Unassembled WGS sequence"/>
</dbReference>
<evidence type="ECO:0000313" key="1">
    <source>
        <dbReference type="EMBL" id="EOQ72677.1"/>
    </source>
</evidence>
<dbReference type="EMBL" id="APQO01000006">
    <property type="protein sequence ID" value="EOQ72677.1"/>
    <property type="molecule type" value="Genomic_DNA"/>
</dbReference>
<gene>
    <name evidence="1" type="ORF">F929_02612</name>
</gene>
<proteinExistence type="predicted"/>
<reference evidence="1 2" key="1">
    <citation type="submission" date="2013-02" db="EMBL/GenBank/DDBJ databases">
        <title>The Genome Sequence of Acinetobacter pittii ANC 4052.</title>
        <authorList>
            <consortium name="The Broad Institute Genome Sequencing Platform"/>
            <consortium name="The Broad Institute Genome Sequencing Center for Infectious Disease"/>
            <person name="Cerqueira G."/>
            <person name="Feldgarden M."/>
            <person name="Courvalin P."/>
            <person name="Perichon B."/>
            <person name="Grillot-Courvalin C."/>
            <person name="Clermont D."/>
            <person name="Rocha E."/>
            <person name="Yoon E.-J."/>
            <person name="Nemec A."/>
            <person name="Walker B."/>
            <person name="Young S.K."/>
            <person name="Zeng Q."/>
            <person name="Gargeya S."/>
            <person name="Fitzgerald M."/>
            <person name="Haas B."/>
            <person name="Abouelleil A."/>
            <person name="Alvarado L."/>
            <person name="Arachchi H.M."/>
            <person name="Berlin A.M."/>
            <person name="Chapman S.B."/>
            <person name="Dewar J."/>
            <person name="Goldberg J."/>
            <person name="Griggs A."/>
            <person name="Gujja S."/>
            <person name="Hansen M."/>
            <person name="Howarth C."/>
            <person name="Imamovic A."/>
            <person name="Larimer J."/>
            <person name="McCowan C."/>
            <person name="Murphy C."/>
            <person name="Neiman D."/>
            <person name="Pearson M."/>
            <person name="Priest M."/>
            <person name="Roberts A."/>
            <person name="Saif S."/>
            <person name="Shea T."/>
            <person name="Sisk P."/>
            <person name="Sykes S."/>
            <person name="Wortman J."/>
            <person name="Nusbaum C."/>
            <person name="Birren B."/>
        </authorList>
    </citation>
    <scope>NUCLEOTIDE SEQUENCE [LARGE SCALE GENOMIC DNA]</scope>
    <source>
        <strain evidence="1 2">ANC 4052</strain>
    </source>
</reference>
<evidence type="ECO:0000313" key="2">
    <source>
        <dbReference type="Proteomes" id="UP000013986"/>
    </source>
</evidence>
<dbReference type="HOGENOM" id="CLU_3179028_0_0_6"/>
<name>R8YYQ2_9GAMM</name>
<protein>
    <submittedName>
        <fullName evidence="1">Uncharacterized protein</fullName>
    </submittedName>
</protein>
<comment type="caution">
    <text evidence="1">The sequence shown here is derived from an EMBL/GenBank/DDBJ whole genome shotgun (WGS) entry which is preliminary data.</text>
</comment>
<accession>R8YYQ2</accession>
<sequence>MQVALLLYLATFLSVMLLQYKNLKINHILIIQLYNMFIKFLSILTL</sequence>
<organism evidence="1 2">
    <name type="scientific">Acinetobacter lactucae</name>
    <dbReference type="NCBI Taxonomy" id="1785128"/>
    <lineage>
        <taxon>Bacteria</taxon>
        <taxon>Pseudomonadati</taxon>
        <taxon>Pseudomonadota</taxon>
        <taxon>Gammaproteobacteria</taxon>
        <taxon>Moraxellales</taxon>
        <taxon>Moraxellaceae</taxon>
        <taxon>Acinetobacter</taxon>
        <taxon>Acinetobacter calcoaceticus/baumannii complex</taxon>
    </lineage>
</organism>